<keyword evidence="2" id="KW-1185">Reference proteome</keyword>
<dbReference type="OrthoDB" id="9930742at2"/>
<dbReference type="Proteomes" id="UP000318626">
    <property type="component" value="Chromosome"/>
</dbReference>
<sequence>MIEPDKYGYAFFDTATPKTPRRFKCEGFNFYIGDLGICVFDSKMPLWMVLENSVTPLPEASSYVHVNSRGWFLEIEPVDEITLPFLVTDNPDIRQVFRGTVTVEVQGTVRDSDEIRGFPFPVISEKWLGVLWKYGDEYHLIAYGFVSISSGVSYRAYNPEWSDGLDDEEALVFVVTLP</sequence>
<gene>
    <name evidence="1" type="ORF">Pan97_19590</name>
</gene>
<evidence type="ECO:0000313" key="1">
    <source>
        <dbReference type="EMBL" id="QDU74939.1"/>
    </source>
</evidence>
<proteinExistence type="predicted"/>
<protein>
    <submittedName>
        <fullName evidence="1">Uncharacterized protein</fullName>
    </submittedName>
</protein>
<reference evidence="2" key="1">
    <citation type="submission" date="2019-02" db="EMBL/GenBank/DDBJ databases">
        <title>Deep-cultivation of Planctomycetes and their phenomic and genomic characterization uncovers novel biology.</title>
        <authorList>
            <person name="Wiegand S."/>
            <person name="Jogler M."/>
            <person name="Boedeker C."/>
            <person name="Pinto D."/>
            <person name="Vollmers J."/>
            <person name="Rivas-Marin E."/>
            <person name="Kohn T."/>
            <person name="Peeters S.H."/>
            <person name="Heuer A."/>
            <person name="Rast P."/>
            <person name="Oberbeckmann S."/>
            <person name="Bunk B."/>
            <person name="Jeske O."/>
            <person name="Meyerdierks A."/>
            <person name="Storesund J.E."/>
            <person name="Kallscheuer N."/>
            <person name="Luecker S."/>
            <person name="Lage O.M."/>
            <person name="Pohl T."/>
            <person name="Merkel B.J."/>
            <person name="Hornburger P."/>
            <person name="Mueller R.-W."/>
            <person name="Bruemmer F."/>
            <person name="Labrenz M."/>
            <person name="Spormann A.M."/>
            <person name="Op den Camp H."/>
            <person name="Overmann J."/>
            <person name="Amann R."/>
            <person name="Jetten M.S.M."/>
            <person name="Mascher T."/>
            <person name="Medema M.H."/>
            <person name="Devos D.P."/>
            <person name="Kaster A.-K."/>
            <person name="Ovreas L."/>
            <person name="Rohde M."/>
            <person name="Galperin M.Y."/>
            <person name="Jogler C."/>
        </authorList>
    </citation>
    <scope>NUCLEOTIDE SEQUENCE [LARGE SCALE GENOMIC DNA]</scope>
    <source>
        <strain evidence="2">Pan97</strain>
    </source>
</reference>
<dbReference type="RefSeq" id="WP_144971931.1">
    <property type="nucleotide sequence ID" value="NZ_CP036289.1"/>
</dbReference>
<accession>A0A518C6T4</accession>
<organism evidence="1 2">
    <name type="scientific">Bremerella volcania</name>
    <dbReference type="NCBI Taxonomy" id="2527984"/>
    <lineage>
        <taxon>Bacteria</taxon>
        <taxon>Pseudomonadati</taxon>
        <taxon>Planctomycetota</taxon>
        <taxon>Planctomycetia</taxon>
        <taxon>Pirellulales</taxon>
        <taxon>Pirellulaceae</taxon>
        <taxon>Bremerella</taxon>
    </lineage>
</organism>
<evidence type="ECO:0000313" key="2">
    <source>
        <dbReference type="Proteomes" id="UP000318626"/>
    </source>
</evidence>
<dbReference type="KEGG" id="bvo:Pan97_19590"/>
<name>A0A518C6T4_9BACT</name>
<dbReference type="AlphaFoldDB" id="A0A518C6T4"/>
<dbReference type="EMBL" id="CP036289">
    <property type="protein sequence ID" value="QDU74939.1"/>
    <property type="molecule type" value="Genomic_DNA"/>
</dbReference>